<dbReference type="Proteomes" id="UP000315677">
    <property type="component" value="Unassembled WGS sequence"/>
</dbReference>
<dbReference type="AlphaFoldDB" id="A0A543DKS9"/>
<sequence length="213" mass="24033">MAIDPYRTPLLTARETARYLGMPESTLNVWLGSPADEPLVHAVHPERRGWPRVPFVGIVEAHMLRALRESGMPMNDIRDAATLVRNEFNDPYALATRRIATDGVAVFVRLADRSLVRARDHQHAIKEVLEDYLRHVDWDETGTPIRLRLPDYPAGAEVIIDPRFGWGTPVLAENKVKVEDVVALWRTGEPITTVAEEYNLAENVVEDVLRQAA</sequence>
<gene>
    <name evidence="2" type="ORF">FB558_5697</name>
</gene>
<evidence type="ECO:0000259" key="1">
    <source>
        <dbReference type="Pfam" id="PF21321"/>
    </source>
</evidence>
<keyword evidence="3" id="KW-1185">Reference proteome</keyword>
<protein>
    <submittedName>
        <fullName evidence="2">Uncharacterized protein DUF433</fullName>
    </submittedName>
</protein>
<comment type="caution">
    <text evidence="2">The sequence shown here is derived from an EMBL/GenBank/DDBJ whole genome shotgun (WGS) entry which is preliminary data.</text>
</comment>
<dbReference type="Pfam" id="PF21321">
    <property type="entry name" value="HTH_66"/>
    <property type="match status" value="1"/>
</dbReference>
<dbReference type="RefSeq" id="WP_142058407.1">
    <property type="nucleotide sequence ID" value="NZ_VFPA01000003.1"/>
</dbReference>
<organism evidence="2 3">
    <name type="scientific">Pseudonocardia kunmingensis</name>
    <dbReference type="NCBI Taxonomy" id="630975"/>
    <lineage>
        <taxon>Bacteria</taxon>
        <taxon>Bacillati</taxon>
        <taxon>Actinomycetota</taxon>
        <taxon>Actinomycetes</taxon>
        <taxon>Pseudonocardiales</taxon>
        <taxon>Pseudonocardiaceae</taxon>
        <taxon>Pseudonocardia</taxon>
    </lineage>
</organism>
<name>A0A543DKS9_9PSEU</name>
<dbReference type="InterPro" id="IPR048708">
    <property type="entry name" value="VapB45-like_HTH"/>
</dbReference>
<dbReference type="OrthoDB" id="5140481at2"/>
<proteinExistence type="predicted"/>
<accession>A0A543DKS9</accession>
<reference evidence="2 3" key="1">
    <citation type="submission" date="2019-06" db="EMBL/GenBank/DDBJ databases">
        <title>Sequencing the genomes of 1000 actinobacteria strains.</title>
        <authorList>
            <person name="Klenk H.-P."/>
        </authorList>
    </citation>
    <scope>NUCLEOTIDE SEQUENCE [LARGE SCALE GENOMIC DNA]</scope>
    <source>
        <strain evidence="2 3">DSM 45301</strain>
    </source>
</reference>
<feature type="domain" description="Putative antitoxin VapB45-like DNA-binding HTH" evidence="1">
    <location>
        <begin position="9"/>
        <end position="80"/>
    </location>
</feature>
<evidence type="ECO:0000313" key="3">
    <source>
        <dbReference type="Proteomes" id="UP000315677"/>
    </source>
</evidence>
<dbReference type="Pfam" id="PF04255">
    <property type="entry name" value="DUF433"/>
    <property type="match status" value="1"/>
</dbReference>
<evidence type="ECO:0000313" key="2">
    <source>
        <dbReference type="EMBL" id="TQM09919.1"/>
    </source>
</evidence>
<dbReference type="EMBL" id="VFPA01000003">
    <property type="protein sequence ID" value="TQM09919.1"/>
    <property type="molecule type" value="Genomic_DNA"/>
</dbReference>
<dbReference type="InterPro" id="IPR007367">
    <property type="entry name" value="DUF433"/>
</dbReference>